<evidence type="ECO:0000256" key="1">
    <source>
        <dbReference type="SAM" id="SignalP"/>
    </source>
</evidence>
<accession>B6TWJ2</accession>
<feature type="chain" id="PRO_5002847807" evidence="1">
    <location>
        <begin position="24"/>
        <end position="88"/>
    </location>
</feature>
<proteinExistence type="evidence at transcript level"/>
<dbReference type="EMBL" id="EU969357">
    <property type="protein sequence ID" value="ACG41475.1"/>
    <property type="molecule type" value="mRNA"/>
</dbReference>
<sequence>MACSKKTLVVLVVPILLALLASTMPASQGGRALLGGEQCSTSNNCKEQLCGATCAVLGENAIGICKVVGGISSCCCVPKPSTSFNIQL</sequence>
<protein>
    <submittedName>
        <fullName evidence="2">Uncharacterized protein</fullName>
    </submittedName>
</protein>
<evidence type="ECO:0000313" key="2">
    <source>
        <dbReference type="EMBL" id="ACG41475.1"/>
    </source>
</evidence>
<organism evidence="2">
    <name type="scientific">Zea mays</name>
    <name type="common">Maize</name>
    <dbReference type="NCBI Taxonomy" id="4577"/>
    <lineage>
        <taxon>Eukaryota</taxon>
        <taxon>Viridiplantae</taxon>
        <taxon>Streptophyta</taxon>
        <taxon>Embryophyta</taxon>
        <taxon>Tracheophyta</taxon>
        <taxon>Spermatophyta</taxon>
        <taxon>Magnoliopsida</taxon>
        <taxon>Liliopsida</taxon>
        <taxon>Poales</taxon>
        <taxon>Poaceae</taxon>
        <taxon>PACMAD clade</taxon>
        <taxon>Panicoideae</taxon>
        <taxon>Andropogonodae</taxon>
        <taxon>Andropogoneae</taxon>
        <taxon>Tripsacinae</taxon>
        <taxon>Zea</taxon>
    </lineage>
</organism>
<reference evidence="2" key="1">
    <citation type="journal article" date="2009" name="Plant Mol. Biol.">
        <title>Insights into corn genes derived from large-scale cDNA sequencing.</title>
        <authorList>
            <person name="Alexandrov N.N."/>
            <person name="Brover V.V."/>
            <person name="Freidin S."/>
            <person name="Troukhan M.E."/>
            <person name="Tatarinova T.V."/>
            <person name="Zhang H."/>
            <person name="Swaller T.J."/>
            <person name="Lu Y.P."/>
            <person name="Bouck J."/>
            <person name="Flavell R.B."/>
            <person name="Feldmann K.A."/>
        </authorList>
    </citation>
    <scope>NUCLEOTIDE SEQUENCE</scope>
</reference>
<name>B6TWJ2_MAIZE</name>
<dbReference type="AlphaFoldDB" id="B6TWJ2"/>
<feature type="signal peptide" evidence="1">
    <location>
        <begin position="1"/>
        <end position="23"/>
    </location>
</feature>
<keyword evidence="1" id="KW-0732">Signal</keyword>